<proteinExistence type="predicted"/>
<dbReference type="eggNOG" id="ENOG5030NPY">
    <property type="taxonomic scope" value="Bacteria"/>
</dbReference>
<dbReference type="Proteomes" id="UP000029393">
    <property type="component" value="Unassembled WGS sequence"/>
</dbReference>
<evidence type="ECO:0008006" key="4">
    <source>
        <dbReference type="Google" id="ProtNLM"/>
    </source>
</evidence>
<name>A0A091B3R3_9GAMM</name>
<dbReference type="PATRIC" id="fig|1384056.3.peg.1397"/>
<feature type="signal peptide" evidence="1">
    <location>
        <begin position="1"/>
        <end position="23"/>
    </location>
</feature>
<dbReference type="OrthoDB" id="5975962at2"/>
<sequence length="171" mass="17840">MSSHRTLLSAALLALLVSGCGNSEEAASEALAEQALEASTGAEVDIENEDGVHRVTAQTEQGELVHSSGENVPLPDGFPTDITLPGDYQVMSVMTMGPATSVVLRSPEPASEIFSQMRSGQSGAGWKETMSMQGADGSMLGFEKDGRSLLVNLRDDLDGQSVVSLSLQAAN</sequence>
<evidence type="ECO:0000313" key="3">
    <source>
        <dbReference type="Proteomes" id="UP000029393"/>
    </source>
</evidence>
<dbReference type="AlphaFoldDB" id="A0A091B3R3"/>
<evidence type="ECO:0000256" key="1">
    <source>
        <dbReference type="SAM" id="SignalP"/>
    </source>
</evidence>
<gene>
    <name evidence="2" type="ORF">N787_10885</name>
</gene>
<dbReference type="RefSeq" id="WP_034212136.1">
    <property type="nucleotide sequence ID" value="NZ_AVCK01000017.1"/>
</dbReference>
<dbReference type="PROSITE" id="PS51257">
    <property type="entry name" value="PROKAR_LIPOPROTEIN"/>
    <property type="match status" value="1"/>
</dbReference>
<accession>A0A091B3R3</accession>
<dbReference type="EMBL" id="AVCK01000017">
    <property type="protein sequence ID" value="KFN46361.1"/>
    <property type="molecule type" value="Genomic_DNA"/>
</dbReference>
<protein>
    <recommendedName>
        <fullName evidence="4">Lipocalin-like domain-containing protein</fullName>
    </recommendedName>
</protein>
<dbReference type="STRING" id="1384056.N787_10885"/>
<comment type="caution">
    <text evidence="2">The sequence shown here is derived from an EMBL/GenBank/DDBJ whole genome shotgun (WGS) entry which is preliminary data.</text>
</comment>
<evidence type="ECO:0000313" key="2">
    <source>
        <dbReference type="EMBL" id="KFN46361.1"/>
    </source>
</evidence>
<keyword evidence="1" id="KW-0732">Signal</keyword>
<reference evidence="2 3" key="1">
    <citation type="submission" date="2013-09" db="EMBL/GenBank/DDBJ databases">
        <title>Genome sequencing of Arenimonas metalli.</title>
        <authorList>
            <person name="Chen F."/>
            <person name="Wang G."/>
        </authorList>
    </citation>
    <scope>NUCLEOTIDE SEQUENCE [LARGE SCALE GENOMIC DNA]</scope>
    <source>
        <strain evidence="2 3">CF5-1</strain>
    </source>
</reference>
<feature type="chain" id="PRO_5001869440" description="Lipocalin-like domain-containing protein" evidence="1">
    <location>
        <begin position="24"/>
        <end position="171"/>
    </location>
</feature>
<organism evidence="2 3">
    <name type="scientific">Arenimonas metalli CF5-1</name>
    <dbReference type="NCBI Taxonomy" id="1384056"/>
    <lineage>
        <taxon>Bacteria</taxon>
        <taxon>Pseudomonadati</taxon>
        <taxon>Pseudomonadota</taxon>
        <taxon>Gammaproteobacteria</taxon>
        <taxon>Lysobacterales</taxon>
        <taxon>Lysobacteraceae</taxon>
        <taxon>Arenimonas</taxon>
    </lineage>
</organism>
<keyword evidence="3" id="KW-1185">Reference proteome</keyword>